<reference evidence="1 2" key="1">
    <citation type="journal article" date="2015" name="Genome Announc.">
        <title>Complete Genome Sequence of Cupriavidus basilensis 4G11, Isolated from the Oak Ridge Field Research Center Site.</title>
        <authorList>
            <person name="Ray J."/>
            <person name="Waters R.J."/>
            <person name="Skerker J.M."/>
            <person name="Kuehl J.V."/>
            <person name="Price M.N."/>
            <person name="Huang J."/>
            <person name="Chakraborty R."/>
            <person name="Arkin A.P."/>
            <person name="Deutschbauer A."/>
        </authorList>
    </citation>
    <scope>NUCLEOTIDE SEQUENCE [LARGE SCALE GENOMIC DNA]</scope>
    <source>
        <strain evidence="1">4G11</strain>
    </source>
</reference>
<dbReference type="Proteomes" id="UP000031843">
    <property type="component" value="Chromosome secondary"/>
</dbReference>
<keyword evidence="2" id="KW-1185">Reference proteome</keyword>
<organism evidence="1 2">
    <name type="scientific">Cupriavidus basilensis</name>
    <dbReference type="NCBI Taxonomy" id="68895"/>
    <lineage>
        <taxon>Bacteria</taxon>
        <taxon>Pseudomonadati</taxon>
        <taxon>Pseudomonadota</taxon>
        <taxon>Betaproteobacteria</taxon>
        <taxon>Burkholderiales</taxon>
        <taxon>Burkholderiaceae</taxon>
        <taxon>Cupriavidus</taxon>
    </lineage>
</organism>
<dbReference type="KEGG" id="cbw:RR42_s2021"/>
<gene>
    <name evidence="1" type="ORF">RR42_s2021</name>
</gene>
<protein>
    <submittedName>
        <fullName evidence="1">Uncharacterized protein</fullName>
    </submittedName>
</protein>
<dbReference type="AlphaFoldDB" id="A0A0C4YNH3"/>
<sequence length="47" mass="5294">MLAERSYEADDKHLVWGANGRHVYYGGDSGSIDLPPHPIDRIRAIFP</sequence>
<accession>A0A0C4YNH3</accession>
<proteinExistence type="predicted"/>
<dbReference type="STRING" id="68895.RR42_s2021"/>
<evidence type="ECO:0000313" key="1">
    <source>
        <dbReference type="EMBL" id="AJG23609.1"/>
    </source>
</evidence>
<name>A0A0C4YNH3_9BURK</name>
<evidence type="ECO:0000313" key="2">
    <source>
        <dbReference type="Proteomes" id="UP000031843"/>
    </source>
</evidence>
<dbReference type="EMBL" id="CP010537">
    <property type="protein sequence ID" value="AJG23609.1"/>
    <property type="molecule type" value="Genomic_DNA"/>
</dbReference>